<evidence type="ECO:0000313" key="3">
    <source>
        <dbReference type="Proteomes" id="UP000003835"/>
    </source>
</evidence>
<name>B4VI67_9CYAN</name>
<dbReference type="HOGENOM" id="CLU_047242_0_0_3"/>
<dbReference type="PANTHER" id="PTHR37957:SF1">
    <property type="entry name" value="PHYTASE-LIKE DOMAIN-CONTAINING PROTEIN"/>
    <property type="match status" value="1"/>
</dbReference>
<dbReference type="Proteomes" id="UP000003835">
    <property type="component" value="Unassembled WGS sequence"/>
</dbReference>
<sequence>MAIALLTLLTTSCSPSTARTAEQRTFLDLSLDFLAEYQLPKPIRFEDTPVGGLSALSYDRDRDRFLALSDDRSNLAPARFYTLALTINRNSAGEIGIESVTVEDVTVLKDENGKPYPAGTIDPEGIALSGKGGVFISTEGVPSQGIEPFIQEFDRQTGQPLQRLRIPNRFLPNNTTEEEQVPRGVQENLGFEALTLEPITLAAASGDPFRLFTATESALIQDSLPPDSDEVPRIRLLHYLISDIAPPMLVAEHLYPLAPAPKGTIDYGLSELVALDTEGHFLSLERSYGLFGLSAQIYQLTLGGATDTSNVASLKGNISRLDPVKKKLLLDLSTLGIYLDNLEGMTLGSRLPDGSQSLVLVSDDNFNQAQITQFLLFRLNLNKSN</sequence>
<dbReference type="AlphaFoldDB" id="B4VI67"/>
<reference evidence="2 3" key="1">
    <citation type="submission" date="2008-07" db="EMBL/GenBank/DDBJ databases">
        <authorList>
            <person name="Tandeau de Marsac N."/>
            <person name="Ferriera S."/>
            <person name="Johnson J."/>
            <person name="Kravitz S."/>
            <person name="Beeson K."/>
            <person name="Sutton G."/>
            <person name="Rogers Y.-H."/>
            <person name="Friedman R."/>
            <person name="Frazier M."/>
            <person name="Venter J.C."/>
        </authorList>
    </citation>
    <scope>NUCLEOTIDE SEQUENCE [LARGE SCALE GENOMIC DNA]</scope>
    <source>
        <strain evidence="2 3">PCC 7420</strain>
    </source>
</reference>
<dbReference type="STRING" id="118168.MC7420_7140"/>
<accession>B4VI67</accession>
<protein>
    <recommendedName>
        <fullName evidence="1">Phytase-like domain-containing protein</fullName>
    </recommendedName>
</protein>
<keyword evidence="3" id="KW-1185">Reference proteome</keyword>
<proteinExistence type="predicted"/>
<dbReference type="EMBL" id="DS989841">
    <property type="protein sequence ID" value="EDX78487.1"/>
    <property type="molecule type" value="Genomic_DNA"/>
</dbReference>
<dbReference type="InterPro" id="IPR027372">
    <property type="entry name" value="Phytase-like_dom"/>
</dbReference>
<dbReference type="eggNOG" id="COG4222">
    <property type="taxonomic scope" value="Bacteria"/>
</dbReference>
<dbReference type="PANTHER" id="PTHR37957">
    <property type="entry name" value="BLR7070 PROTEIN"/>
    <property type="match status" value="1"/>
</dbReference>
<evidence type="ECO:0000259" key="1">
    <source>
        <dbReference type="Pfam" id="PF13449"/>
    </source>
</evidence>
<feature type="domain" description="Phytase-like" evidence="1">
    <location>
        <begin position="48"/>
        <end position="366"/>
    </location>
</feature>
<organism evidence="2 3">
    <name type="scientific">Coleofasciculus chthonoplastes PCC 7420</name>
    <dbReference type="NCBI Taxonomy" id="118168"/>
    <lineage>
        <taxon>Bacteria</taxon>
        <taxon>Bacillati</taxon>
        <taxon>Cyanobacteriota</taxon>
        <taxon>Cyanophyceae</taxon>
        <taxon>Coleofasciculales</taxon>
        <taxon>Coleofasciculaceae</taxon>
        <taxon>Coleofasciculus</taxon>
    </lineage>
</organism>
<gene>
    <name evidence="2" type="ORF">MC7420_7140</name>
</gene>
<evidence type="ECO:0000313" key="2">
    <source>
        <dbReference type="EMBL" id="EDX78487.1"/>
    </source>
</evidence>
<dbReference type="Pfam" id="PF13449">
    <property type="entry name" value="Phytase-like"/>
    <property type="match status" value="1"/>
</dbReference>